<evidence type="ECO:0000256" key="2">
    <source>
        <dbReference type="ARBA" id="ARBA00023125"/>
    </source>
</evidence>
<proteinExistence type="predicted"/>
<dbReference type="InterPro" id="IPR018060">
    <property type="entry name" value="HTH_AraC"/>
</dbReference>
<evidence type="ECO:0000259" key="5">
    <source>
        <dbReference type="PROSITE" id="PS01124"/>
    </source>
</evidence>
<dbReference type="Pfam" id="PF12852">
    <property type="entry name" value="Cupin_6"/>
    <property type="match status" value="1"/>
</dbReference>
<dbReference type="PROSITE" id="PS01124">
    <property type="entry name" value="HTH_ARAC_FAMILY_2"/>
    <property type="match status" value="1"/>
</dbReference>
<dbReference type="PANTHER" id="PTHR46796">
    <property type="entry name" value="HTH-TYPE TRANSCRIPTIONAL ACTIVATOR RHAS-RELATED"/>
    <property type="match status" value="1"/>
</dbReference>
<sequence length="320" mass="34073">MDVLSDVLAVMRTGRPRSALVAWQAPWAQEFAPVPGSAGFHVMLRGSGVLLRDGAEPVRLAEGDIVFRVHGDGHALADAAGTRPIAPACDPVTAGDPPRRAGAGDTVTLCGAYELDPALTHPLIRDLPDLVHIRSGREPRLAAVVDHLAAELTEPGPGSDALVPALLDTMLVHLLRTCLAGDHPTGWAAALADPVTAAALHAMHREPGREWTVAALAAVGGLSRAPFARRFTTLLGRPPLTYLTWWRMTVAAGLLRRTDMTVGAVAGQVGYSSEFAFAAAFKRRFGEPPGRYRRVRAGRAPDRAAPGRRRPRRDPAPSTR</sequence>
<dbReference type="InterPro" id="IPR050204">
    <property type="entry name" value="AraC_XylS_family_regulators"/>
</dbReference>
<keyword evidence="2 6" id="KW-0238">DNA-binding</keyword>
<gene>
    <name evidence="6" type="ORF">SAMN05421541_101700</name>
</gene>
<accession>A0A1I2AH50</accession>
<feature type="domain" description="HTH araC/xylS-type" evidence="5">
    <location>
        <begin position="197"/>
        <end position="295"/>
    </location>
</feature>
<name>A0A1I2AH50_9ACTN</name>
<dbReference type="EMBL" id="FONV01000001">
    <property type="protein sequence ID" value="SFE43037.1"/>
    <property type="molecule type" value="Genomic_DNA"/>
</dbReference>
<evidence type="ECO:0000256" key="1">
    <source>
        <dbReference type="ARBA" id="ARBA00023015"/>
    </source>
</evidence>
<dbReference type="STRING" id="35752.SAMN05421541_101700"/>
<dbReference type="GO" id="GO:0043565">
    <property type="term" value="F:sequence-specific DNA binding"/>
    <property type="evidence" value="ECO:0007669"/>
    <property type="project" value="InterPro"/>
</dbReference>
<keyword evidence="3" id="KW-0804">Transcription</keyword>
<dbReference type="SUPFAM" id="SSF46689">
    <property type="entry name" value="Homeodomain-like"/>
    <property type="match status" value="2"/>
</dbReference>
<dbReference type="InterPro" id="IPR009057">
    <property type="entry name" value="Homeodomain-like_sf"/>
</dbReference>
<dbReference type="PRINTS" id="PR00032">
    <property type="entry name" value="HTHARAC"/>
</dbReference>
<dbReference type="Pfam" id="PF12833">
    <property type="entry name" value="HTH_18"/>
    <property type="match status" value="1"/>
</dbReference>
<keyword evidence="1" id="KW-0805">Transcription regulation</keyword>
<dbReference type="GO" id="GO:0003700">
    <property type="term" value="F:DNA-binding transcription factor activity"/>
    <property type="evidence" value="ECO:0007669"/>
    <property type="project" value="InterPro"/>
</dbReference>
<keyword evidence="7" id="KW-1185">Reference proteome</keyword>
<dbReference type="RefSeq" id="WP_093609776.1">
    <property type="nucleotide sequence ID" value="NZ_BOMT01000010.1"/>
</dbReference>
<evidence type="ECO:0000256" key="3">
    <source>
        <dbReference type="ARBA" id="ARBA00023163"/>
    </source>
</evidence>
<dbReference type="AlphaFoldDB" id="A0A1I2AH50"/>
<evidence type="ECO:0000313" key="7">
    <source>
        <dbReference type="Proteomes" id="UP000199645"/>
    </source>
</evidence>
<dbReference type="Proteomes" id="UP000199645">
    <property type="component" value="Unassembled WGS sequence"/>
</dbReference>
<dbReference type="InterPro" id="IPR020449">
    <property type="entry name" value="Tscrpt_reg_AraC-type_HTH"/>
</dbReference>
<organism evidence="6 7">
    <name type="scientific">Actinoplanes philippinensis</name>
    <dbReference type="NCBI Taxonomy" id="35752"/>
    <lineage>
        <taxon>Bacteria</taxon>
        <taxon>Bacillati</taxon>
        <taxon>Actinomycetota</taxon>
        <taxon>Actinomycetes</taxon>
        <taxon>Micromonosporales</taxon>
        <taxon>Micromonosporaceae</taxon>
        <taxon>Actinoplanes</taxon>
    </lineage>
</organism>
<protein>
    <submittedName>
        <fullName evidence="6">AraC-type DNA-binding protein</fullName>
    </submittedName>
</protein>
<dbReference type="SMART" id="SM00342">
    <property type="entry name" value="HTH_ARAC"/>
    <property type="match status" value="1"/>
</dbReference>
<dbReference type="OrthoDB" id="241790at2"/>
<evidence type="ECO:0000313" key="6">
    <source>
        <dbReference type="EMBL" id="SFE43037.1"/>
    </source>
</evidence>
<feature type="region of interest" description="Disordered" evidence="4">
    <location>
        <begin position="291"/>
        <end position="320"/>
    </location>
</feature>
<dbReference type="InterPro" id="IPR032783">
    <property type="entry name" value="AraC_lig"/>
</dbReference>
<evidence type="ECO:0000256" key="4">
    <source>
        <dbReference type="SAM" id="MobiDB-lite"/>
    </source>
</evidence>
<reference evidence="6 7" key="1">
    <citation type="submission" date="2016-10" db="EMBL/GenBank/DDBJ databases">
        <authorList>
            <person name="de Groot N.N."/>
        </authorList>
    </citation>
    <scope>NUCLEOTIDE SEQUENCE [LARGE SCALE GENOMIC DNA]</scope>
    <source>
        <strain evidence="6 7">DSM 43019</strain>
    </source>
</reference>
<dbReference type="PANTHER" id="PTHR46796:SF13">
    <property type="entry name" value="HTH-TYPE TRANSCRIPTIONAL ACTIVATOR RHAS"/>
    <property type="match status" value="1"/>
</dbReference>
<dbReference type="Gene3D" id="1.10.10.60">
    <property type="entry name" value="Homeodomain-like"/>
    <property type="match status" value="2"/>
</dbReference>